<proteinExistence type="predicted"/>
<dbReference type="EMBL" id="JABSTQ010009158">
    <property type="protein sequence ID" value="KAG0432381.1"/>
    <property type="molecule type" value="Genomic_DNA"/>
</dbReference>
<organism evidence="1 2">
    <name type="scientific">Ixodes persulcatus</name>
    <name type="common">Taiga tick</name>
    <dbReference type="NCBI Taxonomy" id="34615"/>
    <lineage>
        <taxon>Eukaryota</taxon>
        <taxon>Metazoa</taxon>
        <taxon>Ecdysozoa</taxon>
        <taxon>Arthropoda</taxon>
        <taxon>Chelicerata</taxon>
        <taxon>Arachnida</taxon>
        <taxon>Acari</taxon>
        <taxon>Parasitiformes</taxon>
        <taxon>Ixodida</taxon>
        <taxon>Ixodoidea</taxon>
        <taxon>Ixodidae</taxon>
        <taxon>Ixodinae</taxon>
        <taxon>Ixodes</taxon>
    </lineage>
</organism>
<gene>
    <name evidence="1" type="ORF">HPB47_020899</name>
</gene>
<evidence type="ECO:0000313" key="1">
    <source>
        <dbReference type="EMBL" id="KAG0432381.1"/>
    </source>
</evidence>
<dbReference type="Proteomes" id="UP000805193">
    <property type="component" value="Unassembled WGS sequence"/>
</dbReference>
<protein>
    <submittedName>
        <fullName evidence="1">Uncharacterized protein</fullName>
    </submittedName>
</protein>
<reference evidence="1 2" key="1">
    <citation type="journal article" date="2020" name="Cell">
        <title>Large-Scale Comparative Analyses of Tick Genomes Elucidate Their Genetic Diversity and Vector Capacities.</title>
        <authorList>
            <consortium name="Tick Genome and Microbiome Consortium (TIGMIC)"/>
            <person name="Jia N."/>
            <person name="Wang J."/>
            <person name="Shi W."/>
            <person name="Du L."/>
            <person name="Sun Y."/>
            <person name="Zhan W."/>
            <person name="Jiang J.F."/>
            <person name="Wang Q."/>
            <person name="Zhang B."/>
            <person name="Ji P."/>
            <person name="Bell-Sakyi L."/>
            <person name="Cui X.M."/>
            <person name="Yuan T.T."/>
            <person name="Jiang B.G."/>
            <person name="Yang W.F."/>
            <person name="Lam T.T."/>
            <person name="Chang Q.C."/>
            <person name="Ding S.J."/>
            <person name="Wang X.J."/>
            <person name="Zhu J.G."/>
            <person name="Ruan X.D."/>
            <person name="Zhao L."/>
            <person name="Wei J.T."/>
            <person name="Ye R.Z."/>
            <person name="Que T.C."/>
            <person name="Du C.H."/>
            <person name="Zhou Y.H."/>
            <person name="Cheng J.X."/>
            <person name="Dai P.F."/>
            <person name="Guo W.B."/>
            <person name="Han X.H."/>
            <person name="Huang E.J."/>
            <person name="Li L.F."/>
            <person name="Wei W."/>
            <person name="Gao Y.C."/>
            <person name="Liu J.Z."/>
            <person name="Shao H.Z."/>
            <person name="Wang X."/>
            <person name="Wang C.C."/>
            <person name="Yang T.C."/>
            <person name="Huo Q.B."/>
            <person name="Li W."/>
            <person name="Chen H.Y."/>
            <person name="Chen S.E."/>
            <person name="Zhou L.G."/>
            <person name="Ni X.B."/>
            <person name="Tian J.H."/>
            <person name="Sheng Y."/>
            <person name="Liu T."/>
            <person name="Pan Y.S."/>
            <person name="Xia L.Y."/>
            <person name="Li J."/>
            <person name="Zhao F."/>
            <person name="Cao W.C."/>
        </authorList>
    </citation>
    <scope>NUCLEOTIDE SEQUENCE [LARGE SCALE GENOMIC DNA]</scope>
    <source>
        <strain evidence="1">Iper-2018</strain>
    </source>
</reference>
<sequence length="256" mass="29054">MSFHHAVHVDDHHRGLAGPLPTRPAPPACNARRYVSGVPGTIGCIDGSYIAIECPAKKIRSTYVNRHGYPSLTLQAICDRHKRFLDVTTGHPSKVHDARVYRTSSIAEKLPEICRRSQYHILGDAAYPLREYMLTPFRNYGRLTTKQRNFNLKFSGTRVLIENAFADLKKRFRQLKLLEFITVDHSARFIIACCILHNLCIEAGEHSVVEDPEDGDNRCPDTDSLDEFGPMTATDSILRRRGEEKRDRVIAQMGLR</sequence>
<evidence type="ECO:0000313" key="2">
    <source>
        <dbReference type="Proteomes" id="UP000805193"/>
    </source>
</evidence>
<name>A0AC60QGJ7_IXOPE</name>
<comment type="caution">
    <text evidence="1">The sequence shown here is derived from an EMBL/GenBank/DDBJ whole genome shotgun (WGS) entry which is preliminary data.</text>
</comment>
<accession>A0AC60QGJ7</accession>
<keyword evidence="2" id="KW-1185">Reference proteome</keyword>